<evidence type="ECO:0000259" key="1">
    <source>
        <dbReference type="Pfam" id="PF01936"/>
    </source>
</evidence>
<feature type="domain" description="NYN" evidence="1">
    <location>
        <begin position="3"/>
        <end position="147"/>
    </location>
</feature>
<proteinExistence type="predicted"/>
<dbReference type="RefSeq" id="WP_284603275.1">
    <property type="nucleotide sequence ID" value="NZ_CP098752.1"/>
</dbReference>
<dbReference type="InterPro" id="IPR021139">
    <property type="entry name" value="NYN"/>
</dbReference>
<evidence type="ECO:0000313" key="2">
    <source>
        <dbReference type="EMBL" id="WIH95848.1"/>
    </source>
</evidence>
<dbReference type="Proteomes" id="UP001242021">
    <property type="component" value="Chromosome"/>
</dbReference>
<dbReference type="PANTHER" id="PTHR35811:SF1">
    <property type="entry name" value="HTH OST-TYPE DOMAIN-CONTAINING PROTEIN"/>
    <property type="match status" value="1"/>
</dbReference>
<protein>
    <submittedName>
        <fullName evidence="2">NYN domain-containing protein</fullName>
    </submittedName>
</protein>
<gene>
    <name evidence="2" type="ORF">NEH99_04695</name>
</gene>
<name>A0AAJ6GBM7_BRAPL</name>
<dbReference type="GO" id="GO:0004540">
    <property type="term" value="F:RNA nuclease activity"/>
    <property type="evidence" value="ECO:0007669"/>
    <property type="project" value="InterPro"/>
</dbReference>
<sequence>MKRIGIYIDLENIAHLKFNVNFKLILEDIIKFYRSNLKDKDIYYSIKKAYGDNKSIKLYEKELRDLHIDIIHSVHINKAKNMSDMISSIDAFEDFVFNKNIDIIVFVSRDVDYTIVMERLKRHGAIAAIVTTITNANRDIFQNVSNKIFKIEKYKAKENDKTNQLDEYSLEYLKFFYNRVIEVYNNNNTESKKFSISDICNKVNMDFKLEQGESAIEKTYFKKIKKLFKYLIENDIDIKVDRDYFSIDDIEKLHYFFRSLD</sequence>
<dbReference type="PANTHER" id="PTHR35811">
    <property type="entry name" value="SLR1870 PROTEIN"/>
    <property type="match status" value="1"/>
</dbReference>
<dbReference type="AlphaFoldDB" id="A0AAJ6GBM7"/>
<dbReference type="Gene3D" id="3.40.50.1010">
    <property type="entry name" value="5'-nuclease"/>
    <property type="match status" value="1"/>
</dbReference>
<organism evidence="2 3">
    <name type="scientific">Brachyspira pilosicoli</name>
    <name type="common">Serpulina pilosicoli</name>
    <dbReference type="NCBI Taxonomy" id="52584"/>
    <lineage>
        <taxon>Bacteria</taxon>
        <taxon>Pseudomonadati</taxon>
        <taxon>Spirochaetota</taxon>
        <taxon>Spirochaetia</taxon>
        <taxon>Brachyspirales</taxon>
        <taxon>Brachyspiraceae</taxon>
        <taxon>Brachyspira</taxon>
    </lineage>
</organism>
<reference evidence="2" key="1">
    <citation type="submission" date="2022-06" db="EMBL/GenBank/DDBJ databases">
        <title>Brachyspira pilosicoli from pigs in Switzerland.</title>
        <authorList>
            <person name="Schmitt S."/>
            <person name="Arnold M."/>
            <person name="Rossano A."/>
            <person name="Perreten V."/>
        </authorList>
    </citation>
    <scope>NUCLEOTIDE SEQUENCE</scope>
    <source>
        <strain evidence="2">MEI4028</strain>
    </source>
</reference>
<evidence type="ECO:0000313" key="3">
    <source>
        <dbReference type="Proteomes" id="UP001242021"/>
    </source>
</evidence>
<dbReference type="Pfam" id="PF01936">
    <property type="entry name" value="NYN"/>
    <property type="match status" value="1"/>
</dbReference>
<dbReference type="EMBL" id="CP098754">
    <property type="protein sequence ID" value="WIH95848.1"/>
    <property type="molecule type" value="Genomic_DNA"/>
</dbReference>
<accession>A0AAJ6GBM7</accession>